<proteinExistence type="predicted"/>
<evidence type="ECO:0000313" key="2">
    <source>
        <dbReference type="Proteomes" id="UP001642360"/>
    </source>
</evidence>
<keyword evidence="2" id="KW-1185">Reference proteome</keyword>
<feature type="non-terminal residue" evidence="1">
    <location>
        <position position="126"/>
    </location>
</feature>
<dbReference type="AlphaFoldDB" id="A0ABC8SIN0"/>
<protein>
    <recommendedName>
        <fullName evidence="3">Ribosomal protein S14</fullName>
    </recommendedName>
</protein>
<accession>A0ABC8SIN0</accession>
<reference evidence="1 2" key="1">
    <citation type="submission" date="2024-02" db="EMBL/GenBank/DDBJ databases">
        <authorList>
            <person name="Vignale AGUSTIN F."/>
            <person name="Sosa J E."/>
            <person name="Modenutti C."/>
        </authorList>
    </citation>
    <scope>NUCLEOTIDE SEQUENCE [LARGE SCALE GENOMIC DNA]</scope>
</reference>
<evidence type="ECO:0000313" key="1">
    <source>
        <dbReference type="EMBL" id="CAK9154944.1"/>
    </source>
</evidence>
<gene>
    <name evidence="1" type="ORF">ILEXP_LOCUS23302</name>
</gene>
<evidence type="ECO:0008006" key="3">
    <source>
        <dbReference type="Google" id="ProtNLM"/>
    </source>
</evidence>
<organism evidence="1 2">
    <name type="scientific">Ilex paraguariensis</name>
    <name type="common">yerba mate</name>
    <dbReference type="NCBI Taxonomy" id="185542"/>
    <lineage>
        <taxon>Eukaryota</taxon>
        <taxon>Viridiplantae</taxon>
        <taxon>Streptophyta</taxon>
        <taxon>Embryophyta</taxon>
        <taxon>Tracheophyta</taxon>
        <taxon>Spermatophyta</taxon>
        <taxon>Magnoliopsida</taxon>
        <taxon>eudicotyledons</taxon>
        <taxon>Gunneridae</taxon>
        <taxon>Pentapetalae</taxon>
        <taxon>asterids</taxon>
        <taxon>campanulids</taxon>
        <taxon>Aquifoliales</taxon>
        <taxon>Aquifoliaceae</taxon>
        <taxon>Ilex</taxon>
    </lineage>
</organism>
<comment type="caution">
    <text evidence="1">The sequence shown here is derived from an EMBL/GenBank/DDBJ whole genome shotgun (WGS) entry which is preliminary data.</text>
</comment>
<name>A0ABC8SIN0_9AQUA</name>
<sequence length="126" mass="15158">MAVNQLGLVVPIFRSSEMGYTDMEKRQLFLRSYQFSRKQSVTERMKKSFFRVKRVIWVRLRSARKIRKMVWFRFRNGLFFNNRRKKFFLRLQNHHNYGGSTGLSWPSSCFWCSCLKLKASSIKGSQ</sequence>
<dbReference type="Proteomes" id="UP001642360">
    <property type="component" value="Unassembled WGS sequence"/>
</dbReference>
<dbReference type="EMBL" id="CAUOFW020002606">
    <property type="protein sequence ID" value="CAK9154944.1"/>
    <property type="molecule type" value="Genomic_DNA"/>
</dbReference>